<keyword evidence="5" id="KW-0067">ATP-binding</keyword>
<dbReference type="GO" id="GO:0006631">
    <property type="term" value="P:fatty acid metabolic process"/>
    <property type="evidence" value="ECO:0007669"/>
    <property type="project" value="UniProtKB-KW"/>
</dbReference>
<dbReference type="Gene3D" id="3.30.300.30">
    <property type="match status" value="1"/>
</dbReference>
<evidence type="ECO:0000259" key="7">
    <source>
        <dbReference type="Pfam" id="PF13193"/>
    </source>
</evidence>
<dbReference type="SUPFAM" id="SSF56801">
    <property type="entry name" value="Acetyl-CoA synthetase-like"/>
    <property type="match status" value="1"/>
</dbReference>
<accession>G7N223</accession>
<keyword evidence="4" id="KW-0276">Fatty acid metabolism</keyword>
<protein>
    <recommendedName>
        <fullName evidence="7">AMP-binding enzyme C-terminal domain-containing protein</fullName>
    </recommendedName>
</protein>
<keyword evidence="2" id="KW-0436">Ligase</keyword>
<evidence type="ECO:0000256" key="1">
    <source>
        <dbReference type="ARBA" id="ARBA00006432"/>
    </source>
</evidence>
<dbReference type="InterPro" id="IPR025110">
    <property type="entry name" value="AMP-bd_C"/>
</dbReference>
<evidence type="ECO:0000256" key="2">
    <source>
        <dbReference type="ARBA" id="ARBA00022598"/>
    </source>
</evidence>
<feature type="non-terminal residue" evidence="8">
    <location>
        <position position="1"/>
    </location>
</feature>
<comment type="similarity">
    <text evidence="1">Belongs to the ATP-dependent AMP-binding enzyme family.</text>
</comment>
<evidence type="ECO:0000256" key="6">
    <source>
        <dbReference type="ARBA" id="ARBA00022842"/>
    </source>
</evidence>
<dbReference type="GO" id="GO:0016877">
    <property type="term" value="F:ligase activity, forming carbon-sulfur bonds"/>
    <property type="evidence" value="ECO:0007669"/>
    <property type="project" value="UniProtKB-ARBA"/>
</dbReference>
<gene>
    <name evidence="8" type="ORF">EGK_19687</name>
</gene>
<evidence type="ECO:0000256" key="3">
    <source>
        <dbReference type="ARBA" id="ARBA00022741"/>
    </source>
</evidence>
<dbReference type="InterPro" id="IPR045851">
    <property type="entry name" value="AMP-bd_C_sf"/>
</dbReference>
<feature type="non-terminal residue" evidence="8">
    <location>
        <position position="61"/>
    </location>
</feature>
<keyword evidence="3" id="KW-0547">Nucleotide-binding</keyword>
<dbReference type="AlphaFoldDB" id="G7N223"/>
<proteinExistence type="inferred from homology"/>
<keyword evidence="6" id="KW-0460">Magnesium</keyword>
<evidence type="ECO:0000313" key="8">
    <source>
        <dbReference type="EMBL" id="EHH19050.1"/>
    </source>
</evidence>
<dbReference type="PANTHER" id="PTHR43605">
    <property type="entry name" value="ACYL-COENZYME A SYNTHETASE"/>
    <property type="match status" value="1"/>
</dbReference>
<name>G7N223_MACMU</name>
<dbReference type="Pfam" id="PF13193">
    <property type="entry name" value="AMP-binding_C"/>
    <property type="match status" value="1"/>
</dbReference>
<dbReference type="EMBL" id="CM001261">
    <property type="protein sequence ID" value="EHH19050.1"/>
    <property type="molecule type" value="Genomic_DNA"/>
</dbReference>
<keyword evidence="4" id="KW-0443">Lipid metabolism</keyword>
<dbReference type="InterPro" id="IPR051087">
    <property type="entry name" value="Mitochondrial_ACSM"/>
</dbReference>
<sequence>QVVKVFIVLTPQFLSRDKDQLTKELQQHVKSVTVSCKSPRKVEFVPELLKTVTGKIKQSEL</sequence>
<evidence type="ECO:0000256" key="5">
    <source>
        <dbReference type="ARBA" id="ARBA00022840"/>
    </source>
</evidence>
<reference evidence="8" key="1">
    <citation type="journal article" date="2011" name="Nat. Biotechnol.">
        <title>Genome sequencing and comparison of two nonhuman primate animal models, the cynomolgus and Chinese rhesus macaques.</title>
        <authorList>
            <person name="Yan G."/>
            <person name="Zhang G."/>
            <person name="Fang X."/>
            <person name="Zhang Y."/>
            <person name="Li C."/>
            <person name="Ling F."/>
            <person name="Cooper D.N."/>
            <person name="Li Q."/>
            <person name="Li Y."/>
            <person name="van Gool A.J."/>
            <person name="Du H."/>
            <person name="Chen J."/>
            <person name="Chen R."/>
            <person name="Zhang P."/>
            <person name="Huang Z."/>
            <person name="Thompson J.R."/>
            <person name="Meng Y."/>
            <person name="Bai Y."/>
            <person name="Wang J."/>
            <person name="Zhuo M."/>
            <person name="Wang T."/>
            <person name="Huang Y."/>
            <person name="Wei L."/>
            <person name="Li J."/>
            <person name="Wang Z."/>
            <person name="Hu H."/>
            <person name="Yang P."/>
            <person name="Le L."/>
            <person name="Stenson P.D."/>
            <person name="Li B."/>
            <person name="Liu X."/>
            <person name="Ball E.V."/>
            <person name="An N."/>
            <person name="Huang Q."/>
            <person name="Zhang Y."/>
            <person name="Fan W."/>
            <person name="Zhang X."/>
            <person name="Li Y."/>
            <person name="Wang W."/>
            <person name="Katze M.G."/>
            <person name="Su B."/>
            <person name="Nielsen R."/>
            <person name="Yang H."/>
            <person name="Wang J."/>
            <person name="Wang X."/>
            <person name="Wang J."/>
        </authorList>
    </citation>
    <scope>NUCLEOTIDE SEQUENCE [LARGE SCALE GENOMIC DNA]</scope>
    <source>
        <strain evidence="8">CR-5</strain>
    </source>
</reference>
<dbReference type="Proteomes" id="UP000013456">
    <property type="component" value="Chromosome 9"/>
</dbReference>
<dbReference type="GO" id="GO:0005524">
    <property type="term" value="F:ATP binding"/>
    <property type="evidence" value="ECO:0007669"/>
    <property type="project" value="UniProtKB-KW"/>
</dbReference>
<dbReference type="PANTHER" id="PTHR43605:SF5">
    <property type="entry name" value="ACYL-COENZYME A SYNTHETASE ACSM1, MITOCHONDRIAL"/>
    <property type="match status" value="1"/>
</dbReference>
<feature type="domain" description="AMP-binding enzyme C-terminal" evidence="7">
    <location>
        <begin position="1"/>
        <end position="55"/>
    </location>
</feature>
<evidence type="ECO:0000256" key="4">
    <source>
        <dbReference type="ARBA" id="ARBA00022832"/>
    </source>
</evidence>
<organism evidence="8">
    <name type="scientific">Macaca mulatta</name>
    <name type="common">Rhesus macaque</name>
    <dbReference type="NCBI Taxonomy" id="9544"/>
    <lineage>
        <taxon>Eukaryota</taxon>
        <taxon>Metazoa</taxon>
        <taxon>Chordata</taxon>
        <taxon>Craniata</taxon>
        <taxon>Vertebrata</taxon>
        <taxon>Euteleostomi</taxon>
        <taxon>Mammalia</taxon>
        <taxon>Eutheria</taxon>
        <taxon>Euarchontoglires</taxon>
        <taxon>Primates</taxon>
        <taxon>Haplorrhini</taxon>
        <taxon>Catarrhini</taxon>
        <taxon>Cercopithecidae</taxon>
        <taxon>Cercopithecinae</taxon>
        <taxon>Macaca</taxon>
    </lineage>
</organism>